<dbReference type="Pfam" id="PF03641">
    <property type="entry name" value="Lysine_decarbox"/>
    <property type="match status" value="1"/>
</dbReference>
<keyword evidence="3" id="KW-0203">Cytokinin biosynthesis</keyword>
<comment type="catalytic activity">
    <reaction evidence="1">
        <text>AMP + H2O = D-ribose 5-phosphate + adenine</text>
        <dbReference type="Rhea" id="RHEA:20129"/>
        <dbReference type="ChEBI" id="CHEBI:15377"/>
        <dbReference type="ChEBI" id="CHEBI:16708"/>
        <dbReference type="ChEBI" id="CHEBI:78346"/>
        <dbReference type="ChEBI" id="CHEBI:456215"/>
        <dbReference type="EC" id="3.2.2.4"/>
    </reaction>
</comment>
<dbReference type="GO" id="GO:0008714">
    <property type="term" value="F:AMP nucleosidase activity"/>
    <property type="evidence" value="ECO:0007669"/>
    <property type="project" value="UniProtKB-EC"/>
</dbReference>
<comment type="similarity">
    <text evidence="2 3">Belongs to the LOG family.</text>
</comment>
<dbReference type="EC" id="3.2.2.n1" evidence="3"/>
<organism evidence="4 5">
    <name type="scientific">Marinobacter fuscus</name>
    <dbReference type="NCBI Taxonomy" id="2109942"/>
    <lineage>
        <taxon>Bacteria</taxon>
        <taxon>Pseudomonadati</taxon>
        <taxon>Pseudomonadota</taxon>
        <taxon>Gammaproteobacteria</taxon>
        <taxon>Pseudomonadales</taxon>
        <taxon>Marinobacteraceae</taxon>
        <taxon>Marinobacter</taxon>
    </lineage>
</organism>
<gene>
    <name evidence="4" type="ORF">C7H09_07700</name>
</gene>
<sequence>MKIAVFCGSSSGENPVFAQATRALGHYLATNGVDLVYGGGNVGLMGVVADAFLEKGAKVYGVIPEHLKDRELAHHGLTELKIVANMHERKAAMAQMADAFVALPGGVGTLEEIFEAWTWTQLGYYSKPCAFYNINGFYNLLFETISNMATTGFVKPQHADMLIRTDNAEELLTAIRSYEAPRPKWT</sequence>
<evidence type="ECO:0000313" key="4">
    <source>
        <dbReference type="EMBL" id="PSF09702.1"/>
    </source>
</evidence>
<dbReference type="PANTHER" id="PTHR31223">
    <property type="entry name" value="LOG FAMILY PROTEIN YJL055W"/>
    <property type="match status" value="1"/>
</dbReference>
<dbReference type="NCBIfam" id="TIGR00730">
    <property type="entry name" value="Rossman fold protein, TIGR00730 family"/>
    <property type="match status" value="1"/>
</dbReference>
<dbReference type="Gene3D" id="3.40.50.450">
    <property type="match status" value="1"/>
</dbReference>
<protein>
    <recommendedName>
        <fullName evidence="3">Cytokinin riboside 5'-monophosphate phosphoribohydrolase</fullName>
        <ecNumber evidence="3">3.2.2.n1</ecNumber>
    </recommendedName>
</protein>
<evidence type="ECO:0000256" key="3">
    <source>
        <dbReference type="RuleBase" id="RU363015"/>
    </source>
</evidence>
<accession>A0A2T1KJB6</accession>
<comment type="caution">
    <text evidence="4">The sequence shown here is derived from an EMBL/GenBank/DDBJ whole genome shotgun (WGS) entry which is preliminary data.</text>
</comment>
<dbReference type="GO" id="GO:0005829">
    <property type="term" value="C:cytosol"/>
    <property type="evidence" value="ECO:0007669"/>
    <property type="project" value="TreeGrafter"/>
</dbReference>
<dbReference type="Proteomes" id="UP000239866">
    <property type="component" value="Unassembled WGS sequence"/>
</dbReference>
<keyword evidence="5" id="KW-1185">Reference proteome</keyword>
<evidence type="ECO:0000313" key="5">
    <source>
        <dbReference type="Proteomes" id="UP000239866"/>
    </source>
</evidence>
<dbReference type="SUPFAM" id="SSF102405">
    <property type="entry name" value="MCP/YpsA-like"/>
    <property type="match status" value="1"/>
</dbReference>
<keyword evidence="3" id="KW-0378">Hydrolase</keyword>
<proteinExistence type="inferred from homology"/>
<dbReference type="EMBL" id="PXNP01000030">
    <property type="protein sequence ID" value="PSF09702.1"/>
    <property type="molecule type" value="Genomic_DNA"/>
</dbReference>
<name>A0A2T1KJB6_9GAMM</name>
<dbReference type="InterPro" id="IPR031100">
    <property type="entry name" value="LOG_fam"/>
</dbReference>
<dbReference type="OrthoDB" id="9801098at2"/>
<dbReference type="InterPro" id="IPR005269">
    <property type="entry name" value="LOG"/>
</dbReference>
<dbReference type="PANTHER" id="PTHR31223:SF70">
    <property type="entry name" value="LOG FAMILY PROTEIN YJL055W"/>
    <property type="match status" value="1"/>
</dbReference>
<dbReference type="GO" id="GO:0009691">
    <property type="term" value="P:cytokinin biosynthetic process"/>
    <property type="evidence" value="ECO:0007669"/>
    <property type="project" value="UniProtKB-UniRule"/>
</dbReference>
<evidence type="ECO:0000256" key="2">
    <source>
        <dbReference type="ARBA" id="ARBA00006763"/>
    </source>
</evidence>
<evidence type="ECO:0000256" key="1">
    <source>
        <dbReference type="ARBA" id="ARBA00000274"/>
    </source>
</evidence>
<dbReference type="AlphaFoldDB" id="A0A2T1KJB6"/>
<reference evidence="4 5" key="1">
    <citation type="submission" date="2018-03" db="EMBL/GenBank/DDBJ databases">
        <title>Marinobacter brunus sp. nov., a marine bacterium of Gamma-proteobacteria isolated from the surface seawater of the South China Sea.</title>
        <authorList>
            <person name="Cheng H."/>
            <person name="Wu Y.-H."/>
            <person name="Xamxidin M."/>
            <person name="Xu X.-W."/>
        </authorList>
    </citation>
    <scope>NUCLEOTIDE SEQUENCE [LARGE SCALE GENOMIC DNA]</scope>
    <source>
        <strain evidence="4 5">NH169-3</strain>
    </source>
</reference>
<dbReference type="RefSeq" id="WP_106762001.1">
    <property type="nucleotide sequence ID" value="NZ_PXNP01000030.1"/>
</dbReference>